<dbReference type="RefSeq" id="WP_345245899.1">
    <property type="nucleotide sequence ID" value="NZ_BAABHD010000066.1"/>
</dbReference>
<feature type="transmembrane region" description="Helical" evidence="1">
    <location>
        <begin position="44"/>
        <end position="62"/>
    </location>
</feature>
<evidence type="ECO:0000256" key="1">
    <source>
        <dbReference type="SAM" id="Phobius"/>
    </source>
</evidence>
<protein>
    <submittedName>
        <fullName evidence="2">Uncharacterized protein</fullName>
    </submittedName>
</protein>
<dbReference type="EMBL" id="BAABHD010000066">
    <property type="protein sequence ID" value="GAA4461837.1"/>
    <property type="molecule type" value="Genomic_DNA"/>
</dbReference>
<keyword evidence="3" id="KW-1185">Reference proteome</keyword>
<keyword evidence="1" id="KW-0472">Membrane</keyword>
<dbReference type="Proteomes" id="UP001501175">
    <property type="component" value="Unassembled WGS sequence"/>
</dbReference>
<feature type="transmembrane region" description="Helical" evidence="1">
    <location>
        <begin position="6"/>
        <end position="28"/>
    </location>
</feature>
<name>A0ABP8N9D3_9BACT</name>
<organism evidence="2 3">
    <name type="scientific">Nibrella saemangeumensis</name>
    <dbReference type="NCBI Taxonomy" id="1084526"/>
    <lineage>
        <taxon>Bacteria</taxon>
        <taxon>Pseudomonadati</taxon>
        <taxon>Bacteroidota</taxon>
        <taxon>Cytophagia</taxon>
        <taxon>Cytophagales</taxon>
        <taxon>Spirosomataceae</taxon>
        <taxon>Nibrella</taxon>
    </lineage>
</organism>
<gene>
    <name evidence="2" type="ORF">GCM10023189_37790</name>
</gene>
<evidence type="ECO:0000313" key="3">
    <source>
        <dbReference type="Proteomes" id="UP001501175"/>
    </source>
</evidence>
<evidence type="ECO:0000313" key="2">
    <source>
        <dbReference type="EMBL" id="GAA4461837.1"/>
    </source>
</evidence>
<reference evidence="3" key="1">
    <citation type="journal article" date="2019" name="Int. J. Syst. Evol. Microbiol.">
        <title>The Global Catalogue of Microorganisms (GCM) 10K type strain sequencing project: providing services to taxonomists for standard genome sequencing and annotation.</title>
        <authorList>
            <consortium name="The Broad Institute Genomics Platform"/>
            <consortium name="The Broad Institute Genome Sequencing Center for Infectious Disease"/>
            <person name="Wu L."/>
            <person name="Ma J."/>
        </authorList>
    </citation>
    <scope>NUCLEOTIDE SEQUENCE [LARGE SCALE GENOMIC DNA]</scope>
    <source>
        <strain evidence="3">JCM 17927</strain>
    </source>
</reference>
<accession>A0ABP8N9D3</accession>
<proteinExistence type="predicted"/>
<sequence>MELPEYIKTFVTIVLTLMTGFFSWYGIVHDYKDENKKVTKQGKIAVLGIILSGALNILITYIDIEKEYHKSKQERRISEQNDRLQRKRQNELLKSIGETLAKQDSTIQKMDKSIILTSEALNQQSAATLLLKSSVERQQESIKKQSELINIANRIKRGPLPKNLHATLEFYVLPFEKHNIPLTLKKMSFKKDSSITVSKEVYNIILENSIDFREFRHRTHEIFVNIIDEKSYQTEDWMLKKLAFKTKKFTLDSIYWEPLDYNLISGKLRIRVENIQLLNIQPSYQIRDITDLENSIIDFYEFHRGYIRPKEISLHLEGFLDKTIAIADAIFMNDKDEARLKLQ</sequence>
<comment type="caution">
    <text evidence="2">The sequence shown here is derived from an EMBL/GenBank/DDBJ whole genome shotgun (WGS) entry which is preliminary data.</text>
</comment>
<keyword evidence="1" id="KW-1133">Transmembrane helix</keyword>
<keyword evidence="1" id="KW-0812">Transmembrane</keyword>